<dbReference type="NCBIfam" id="TIGR04474">
    <property type="entry name" value="tcm_partner"/>
    <property type="match status" value="1"/>
</dbReference>
<dbReference type="RefSeq" id="WP_054588542.1">
    <property type="nucleotide sequence ID" value="NZ_CP012700.1"/>
</dbReference>
<name>A0A0N9UZG1_SPHMC</name>
<protein>
    <recommendedName>
        <fullName evidence="3">Three-Cys-motif partner protein TcmP</fullName>
    </recommendedName>
</protein>
<dbReference type="KEGG" id="smag:AN936_13290"/>
<reference evidence="1 2" key="1">
    <citation type="journal article" date="2015" name="Genome Announc.">
        <title>Complete Genome Sequence of Polypropylene Glycol- and Polyethylene Glycol-Degrading Sphingopyxis macrogoltabida Strain EY-1.</title>
        <authorList>
            <person name="Ohtsubo Y."/>
            <person name="Nagata Y."/>
            <person name="Numata M."/>
            <person name="Tsuchikane K."/>
            <person name="Hosoyama A."/>
            <person name="Yamazoe A."/>
            <person name="Tsuda M."/>
            <person name="Fujita N."/>
            <person name="Kawai F."/>
        </authorList>
    </citation>
    <scope>NUCLEOTIDE SEQUENCE [LARGE SCALE GENOMIC DNA]</scope>
    <source>
        <strain evidence="1 2">EY-1</strain>
    </source>
</reference>
<evidence type="ECO:0000313" key="2">
    <source>
        <dbReference type="Proteomes" id="UP000058074"/>
    </source>
</evidence>
<dbReference type="OrthoDB" id="275124at2"/>
<dbReference type="AlphaFoldDB" id="A0A0N9UZG1"/>
<sequence>MAQPPVLPREYHDREQTFVKHIILRGYLQKVAYNILSAWDDFTFVDGFSGPWEARSEEFADTSFGIAIRELREVRESFRLRGKTKCLRCVFVEKEAEPFERLNGAAGGAADLHARAIHGTFEDNIPEVRRYVGSSFALTFVDPTGWSIDLSRIAPLLRQRGEVLINFMYEHFKRFVEDERPEIRASYDKPFGGLPWRKMIDEEMSNGLSKEEAILEVFKTAVKEVCGFDYVASARIRHRKLDKSHFYLVYGTRHQKGLEVFRQVERTALSAEEFFRIEAKDRAISATGQQGLFEDLPHNAEETAKVHWHEEVRKARMWSEQFIGGEAVVLFEVLARRIQQRFSVTLPELKDLLVDMKNEGLIEFDGLTGQQRKPRPGVTVRRTEKLENAVQN</sequence>
<evidence type="ECO:0000313" key="1">
    <source>
        <dbReference type="EMBL" id="ALH81302.1"/>
    </source>
</evidence>
<dbReference type="EMBL" id="CP012700">
    <property type="protein sequence ID" value="ALH81302.1"/>
    <property type="molecule type" value="Genomic_DNA"/>
</dbReference>
<gene>
    <name evidence="1" type="ORF">AN936_13290</name>
</gene>
<dbReference type="InterPro" id="IPR031009">
    <property type="entry name" value="Tcm_partner"/>
</dbReference>
<evidence type="ECO:0008006" key="3">
    <source>
        <dbReference type="Google" id="ProtNLM"/>
    </source>
</evidence>
<dbReference type="Proteomes" id="UP000058074">
    <property type="component" value="Chromosome"/>
</dbReference>
<dbReference type="PATRIC" id="fig|33050.5.peg.2751"/>
<organism evidence="1 2">
    <name type="scientific">Sphingopyxis macrogoltabida</name>
    <name type="common">Sphingomonas macrogoltabidus</name>
    <dbReference type="NCBI Taxonomy" id="33050"/>
    <lineage>
        <taxon>Bacteria</taxon>
        <taxon>Pseudomonadati</taxon>
        <taxon>Pseudomonadota</taxon>
        <taxon>Alphaproteobacteria</taxon>
        <taxon>Sphingomonadales</taxon>
        <taxon>Sphingomonadaceae</taxon>
        <taxon>Sphingopyxis</taxon>
    </lineage>
</organism>
<accession>A0A0N9UZG1</accession>
<proteinExistence type="predicted"/>